<protein>
    <submittedName>
        <fullName evidence="1">Uncharacterized protein</fullName>
    </submittedName>
</protein>
<dbReference type="EMBL" id="JBFOLJ010000011">
    <property type="protein sequence ID" value="KAL2495267.1"/>
    <property type="molecule type" value="Genomic_DNA"/>
</dbReference>
<gene>
    <name evidence="1" type="ORF">Fot_39024</name>
</gene>
<reference evidence="2" key="1">
    <citation type="submission" date="2024-07" db="EMBL/GenBank/DDBJ databases">
        <title>Two chromosome-level genome assemblies of Korean endemic species Abeliophyllum distichum and Forsythia ovata (Oleaceae).</title>
        <authorList>
            <person name="Jang H."/>
        </authorList>
    </citation>
    <scope>NUCLEOTIDE SEQUENCE [LARGE SCALE GENOMIC DNA]</scope>
</reference>
<name>A0ABD1S3G3_9LAMI</name>
<keyword evidence="2" id="KW-1185">Reference proteome</keyword>
<evidence type="ECO:0000313" key="1">
    <source>
        <dbReference type="EMBL" id="KAL2495267.1"/>
    </source>
</evidence>
<dbReference type="Proteomes" id="UP001604277">
    <property type="component" value="Unassembled WGS sequence"/>
</dbReference>
<comment type="caution">
    <text evidence="1">The sequence shown here is derived from an EMBL/GenBank/DDBJ whole genome shotgun (WGS) entry which is preliminary data.</text>
</comment>
<dbReference type="AlphaFoldDB" id="A0ABD1S3G3"/>
<proteinExistence type="predicted"/>
<evidence type="ECO:0000313" key="2">
    <source>
        <dbReference type="Proteomes" id="UP001604277"/>
    </source>
</evidence>
<accession>A0ABD1S3G3</accession>
<organism evidence="1 2">
    <name type="scientific">Forsythia ovata</name>
    <dbReference type="NCBI Taxonomy" id="205694"/>
    <lineage>
        <taxon>Eukaryota</taxon>
        <taxon>Viridiplantae</taxon>
        <taxon>Streptophyta</taxon>
        <taxon>Embryophyta</taxon>
        <taxon>Tracheophyta</taxon>
        <taxon>Spermatophyta</taxon>
        <taxon>Magnoliopsida</taxon>
        <taxon>eudicotyledons</taxon>
        <taxon>Gunneridae</taxon>
        <taxon>Pentapetalae</taxon>
        <taxon>asterids</taxon>
        <taxon>lamiids</taxon>
        <taxon>Lamiales</taxon>
        <taxon>Oleaceae</taxon>
        <taxon>Forsythieae</taxon>
        <taxon>Forsythia</taxon>
    </lineage>
</organism>
<sequence>MDDAFATISQFYKPNFNVSRYIERSLYELLDFYSEKLMKDSETINDSDDLDIGTNPTEEAFKMEPALLASDTAVESSAEAPSCFLESLTKEGVLFTIYGLFSPDMCSQFTSPVFDGRRFVKGESQK</sequence>